<keyword evidence="2" id="KW-1185">Reference proteome</keyword>
<protein>
    <submittedName>
        <fullName evidence="1">Uncharacterized protein</fullName>
    </submittedName>
</protein>
<proteinExistence type="predicted"/>
<evidence type="ECO:0000313" key="1">
    <source>
        <dbReference type="EMBL" id="WOL01663.1"/>
    </source>
</evidence>
<sequence>MECKRELRKRKEEPVGVTVRERERLLCRELQPAGRERKGKEAAAVAAVAAAAERFRVGSCFQLHSSGHCICNGCLFFCDCFLGGEELTRPGREEKGVWARKGA</sequence>
<dbReference type="EMBL" id="CP136892">
    <property type="protein sequence ID" value="WOL01663.1"/>
    <property type="molecule type" value="Genomic_DNA"/>
</dbReference>
<organism evidence="1 2">
    <name type="scientific">Canna indica</name>
    <name type="common">Indian-shot</name>
    <dbReference type="NCBI Taxonomy" id="4628"/>
    <lineage>
        <taxon>Eukaryota</taxon>
        <taxon>Viridiplantae</taxon>
        <taxon>Streptophyta</taxon>
        <taxon>Embryophyta</taxon>
        <taxon>Tracheophyta</taxon>
        <taxon>Spermatophyta</taxon>
        <taxon>Magnoliopsida</taxon>
        <taxon>Liliopsida</taxon>
        <taxon>Zingiberales</taxon>
        <taxon>Cannaceae</taxon>
        <taxon>Canna</taxon>
    </lineage>
</organism>
<dbReference type="AlphaFoldDB" id="A0AAQ3QA95"/>
<evidence type="ECO:0000313" key="2">
    <source>
        <dbReference type="Proteomes" id="UP001327560"/>
    </source>
</evidence>
<dbReference type="Proteomes" id="UP001327560">
    <property type="component" value="Chromosome 3"/>
</dbReference>
<gene>
    <name evidence="1" type="ORF">Cni_G10380</name>
</gene>
<reference evidence="1 2" key="1">
    <citation type="submission" date="2023-10" db="EMBL/GenBank/DDBJ databases">
        <title>Chromosome-scale genome assembly provides insights into flower coloration mechanisms of Canna indica.</title>
        <authorList>
            <person name="Li C."/>
        </authorList>
    </citation>
    <scope>NUCLEOTIDE SEQUENCE [LARGE SCALE GENOMIC DNA]</scope>
    <source>
        <tissue evidence="1">Flower</tissue>
    </source>
</reference>
<accession>A0AAQ3QA95</accession>
<name>A0AAQ3QA95_9LILI</name>